<evidence type="ECO:0000256" key="5">
    <source>
        <dbReference type="ARBA" id="ARBA00022692"/>
    </source>
</evidence>
<feature type="transmembrane region" description="Helical" evidence="10">
    <location>
        <begin position="219"/>
        <end position="240"/>
    </location>
</feature>
<evidence type="ECO:0000256" key="1">
    <source>
        <dbReference type="ARBA" id="ARBA00004477"/>
    </source>
</evidence>
<keyword evidence="6 11" id="KW-0418">Kinase</keyword>
<feature type="transmembrane region" description="Helical" evidence="10">
    <location>
        <begin position="260"/>
        <end position="279"/>
    </location>
</feature>
<dbReference type="PANTHER" id="PTHR13205">
    <property type="entry name" value="TRANSMEMBRANE PROTEIN 15-RELATED"/>
    <property type="match status" value="1"/>
</dbReference>
<dbReference type="Proteomes" id="UP000694872">
    <property type="component" value="Unplaced"/>
</dbReference>
<dbReference type="GO" id="GO:0005789">
    <property type="term" value="C:endoplasmic reticulum membrane"/>
    <property type="evidence" value="ECO:0007669"/>
    <property type="project" value="UniProtKB-SubCell"/>
</dbReference>
<feature type="transmembrane region" description="Helical" evidence="10">
    <location>
        <begin position="125"/>
        <end position="146"/>
    </location>
</feature>
<dbReference type="GO" id="GO:0004168">
    <property type="term" value="F:dolichol kinase activity"/>
    <property type="evidence" value="ECO:0007669"/>
    <property type="project" value="UniProtKB-EC"/>
</dbReference>
<evidence type="ECO:0000313" key="11">
    <source>
        <dbReference type="RefSeq" id="XP_013169930.1"/>
    </source>
</evidence>
<evidence type="ECO:0000256" key="7">
    <source>
        <dbReference type="ARBA" id="ARBA00022824"/>
    </source>
</evidence>
<feature type="transmembrane region" description="Helical" evidence="10">
    <location>
        <begin position="68"/>
        <end position="90"/>
    </location>
</feature>
<feature type="transmembrane region" description="Helical" evidence="10">
    <location>
        <begin position="190"/>
        <end position="212"/>
    </location>
</feature>
<organism evidence="11">
    <name type="scientific">Papilio xuthus</name>
    <name type="common">Asian swallowtail butterfly</name>
    <dbReference type="NCBI Taxonomy" id="66420"/>
    <lineage>
        <taxon>Eukaryota</taxon>
        <taxon>Metazoa</taxon>
        <taxon>Ecdysozoa</taxon>
        <taxon>Arthropoda</taxon>
        <taxon>Hexapoda</taxon>
        <taxon>Insecta</taxon>
        <taxon>Pterygota</taxon>
        <taxon>Neoptera</taxon>
        <taxon>Endopterygota</taxon>
        <taxon>Lepidoptera</taxon>
        <taxon>Glossata</taxon>
        <taxon>Ditrysia</taxon>
        <taxon>Papilionoidea</taxon>
        <taxon>Papilionidae</taxon>
        <taxon>Papilioninae</taxon>
        <taxon>Papilio</taxon>
    </lineage>
</organism>
<comment type="subcellular location">
    <subcellularLocation>
        <location evidence="1">Endoplasmic reticulum membrane</location>
        <topology evidence="1">Multi-pass membrane protein</topology>
    </subcellularLocation>
</comment>
<keyword evidence="9 10" id="KW-0472">Membrane</keyword>
<dbReference type="InterPro" id="IPR032974">
    <property type="entry name" value="Polypren_kinase"/>
</dbReference>
<keyword evidence="5 10" id="KW-0812">Transmembrane</keyword>
<evidence type="ECO:0000256" key="8">
    <source>
        <dbReference type="ARBA" id="ARBA00022989"/>
    </source>
</evidence>
<comment type="similarity">
    <text evidence="2">Belongs to the polyprenol kinase family.</text>
</comment>
<reference evidence="11" key="1">
    <citation type="submission" date="2025-08" db="UniProtKB">
        <authorList>
            <consortium name="RefSeq"/>
        </authorList>
    </citation>
    <scope>IDENTIFICATION</scope>
</reference>
<sequence length="487" mass="53607">MDEIRKLVNGYYCKLCEHYVKSLDKNISNNLRAMGIVTRSSKSNGLWCYILLPLILLNYTILYDTSVLYQTVAFISVGLFFHCSLFILFLSLSGNIMMEGDYGGCVACSLISTILVYIFTKQDLMISLVITISCVSSFSYLLKFVLINFPKTFTVGEAIVVVQSIPLFVSATSIQYIQSLLNGVNEEFSFINTIVFTVLVTTILIITSIFMLNAEHRTATSLVSIVTAGGIVLLIKWHIILGSNCLFDIFEYIFMDNIRFKLFMFWLSLLLISILLILIQTRTVSKASTVTRKTFHILASIVFLSGLLTDIPLMTLASGVGFSLLVFVEALRIAEIETISPTLQSAFVVYCDDKDSGTFAMTPLYLFVGLACPIVLAPEPVSLDLLAGVLAVGIGDTAASCAGATFGRNRWSDNNRTLEGTAFNILSQVAVVYLLQFFDFLDVPNALTRSVFAATTSALVEAKTDQVDNLVLPLVTILAFQATSFLS</sequence>
<feature type="transmembrane region" description="Helical" evidence="10">
    <location>
        <begin position="300"/>
        <end position="328"/>
    </location>
</feature>
<dbReference type="EC" id="2.7.1.108" evidence="3"/>
<evidence type="ECO:0000256" key="4">
    <source>
        <dbReference type="ARBA" id="ARBA00022679"/>
    </source>
</evidence>
<evidence type="ECO:0000256" key="10">
    <source>
        <dbReference type="SAM" id="Phobius"/>
    </source>
</evidence>
<protein>
    <recommendedName>
        <fullName evidence="3">dolichol kinase</fullName>
        <ecNumber evidence="3">2.7.1.108</ecNumber>
    </recommendedName>
</protein>
<evidence type="ECO:0000256" key="6">
    <source>
        <dbReference type="ARBA" id="ARBA00022777"/>
    </source>
</evidence>
<dbReference type="PANTHER" id="PTHR13205:SF15">
    <property type="entry name" value="DOLICHOL KINASE"/>
    <property type="match status" value="1"/>
</dbReference>
<keyword evidence="4" id="KW-0808">Transferase</keyword>
<dbReference type="RefSeq" id="XP_013169930.1">
    <property type="nucleotide sequence ID" value="XM_013314476.1"/>
</dbReference>
<accession>A0AAJ6ZD72</accession>
<evidence type="ECO:0000256" key="2">
    <source>
        <dbReference type="ARBA" id="ARBA00010794"/>
    </source>
</evidence>
<gene>
    <name evidence="11" type="primary">LOC106119465</name>
</gene>
<feature type="transmembrane region" description="Helical" evidence="10">
    <location>
        <begin position="158"/>
        <end position="178"/>
    </location>
</feature>
<dbReference type="CTD" id="22845"/>
<dbReference type="AlphaFoldDB" id="A0AAJ6ZD72"/>
<keyword evidence="8 10" id="KW-1133">Transmembrane helix</keyword>
<proteinExistence type="inferred from homology"/>
<feature type="transmembrane region" description="Helical" evidence="10">
    <location>
        <begin position="102"/>
        <end position="119"/>
    </location>
</feature>
<keyword evidence="7" id="KW-0256">Endoplasmic reticulum</keyword>
<name>A0AAJ6ZD72_PAPXU</name>
<evidence type="ECO:0000256" key="3">
    <source>
        <dbReference type="ARBA" id="ARBA00012132"/>
    </source>
</evidence>
<feature type="transmembrane region" description="Helical" evidence="10">
    <location>
        <begin position="44"/>
        <end position="62"/>
    </location>
</feature>
<dbReference type="GeneID" id="106119465"/>
<evidence type="ECO:0000256" key="9">
    <source>
        <dbReference type="ARBA" id="ARBA00023136"/>
    </source>
</evidence>
<dbReference type="GO" id="GO:0043048">
    <property type="term" value="P:dolichyl monophosphate biosynthetic process"/>
    <property type="evidence" value="ECO:0007669"/>
    <property type="project" value="TreeGrafter"/>
</dbReference>
<dbReference type="KEGG" id="pxu:106119465"/>